<reference evidence="2 3" key="1">
    <citation type="journal article" date="2014" name="Genome Announc.">
        <title>Draft Genome Sequence of Paenibacillus pini JCM 16418T, Isolated from the Rhizosphere of Pine Tree.</title>
        <authorList>
            <person name="Yuki M."/>
            <person name="Oshima K."/>
            <person name="Suda W."/>
            <person name="Oshida Y."/>
            <person name="Kitamura K."/>
            <person name="Iida Y."/>
            <person name="Hattori M."/>
            <person name="Ohkuma M."/>
        </authorList>
    </citation>
    <scope>NUCLEOTIDE SEQUENCE [LARGE SCALE GENOMIC DNA]</scope>
    <source>
        <strain evidence="2 3">JCM 16418</strain>
    </source>
</reference>
<comment type="caution">
    <text evidence="2">The sequence shown here is derived from an EMBL/GenBank/DDBJ whole genome shotgun (WGS) entry which is preliminary data.</text>
</comment>
<protein>
    <recommendedName>
        <fullName evidence="1">N-acetyltransferase domain-containing protein</fullName>
    </recommendedName>
</protein>
<dbReference type="GO" id="GO:0016747">
    <property type="term" value="F:acyltransferase activity, transferring groups other than amino-acyl groups"/>
    <property type="evidence" value="ECO:0007669"/>
    <property type="project" value="InterPro"/>
</dbReference>
<dbReference type="PROSITE" id="PS51186">
    <property type="entry name" value="GNAT"/>
    <property type="match status" value="1"/>
</dbReference>
<dbReference type="InterPro" id="IPR000182">
    <property type="entry name" value="GNAT_dom"/>
</dbReference>
<name>W7YG75_9BACL</name>
<dbReference type="EMBL" id="BAVZ01000003">
    <property type="protein sequence ID" value="GAF07482.1"/>
    <property type="molecule type" value="Genomic_DNA"/>
</dbReference>
<dbReference type="eggNOG" id="COG5628">
    <property type="taxonomic scope" value="Bacteria"/>
</dbReference>
<evidence type="ECO:0000259" key="1">
    <source>
        <dbReference type="PROSITE" id="PS51186"/>
    </source>
</evidence>
<dbReference type="InterPro" id="IPR016181">
    <property type="entry name" value="Acyl_CoA_acyltransferase"/>
</dbReference>
<dbReference type="CDD" id="cd04301">
    <property type="entry name" value="NAT_SF"/>
    <property type="match status" value="1"/>
</dbReference>
<proteinExistence type="predicted"/>
<dbReference type="STRING" id="1236976.JCM16418_1499"/>
<evidence type="ECO:0000313" key="2">
    <source>
        <dbReference type="EMBL" id="GAF07482.1"/>
    </source>
</evidence>
<dbReference type="RefSeq" id="WP_036647090.1">
    <property type="nucleotide sequence ID" value="NZ_BAVZ01000003.1"/>
</dbReference>
<dbReference type="Proteomes" id="UP000019364">
    <property type="component" value="Unassembled WGS sequence"/>
</dbReference>
<dbReference type="SUPFAM" id="SSF55729">
    <property type="entry name" value="Acyl-CoA N-acyltransferases (Nat)"/>
    <property type="match status" value="1"/>
</dbReference>
<dbReference type="AlphaFoldDB" id="W7YG75"/>
<dbReference type="OrthoDB" id="8479334at2"/>
<sequence length="164" mass="19429">MDFRLELVPPQRKHVINALMQLYFYDFTRYLDIDVNEDGLYPEYPDIEDYWTSGLGKHVYLITHGSKPAGFALVDRLIADSEGDYYMTEFFIMNKYRRNGLGTWAAHTLFDRFQGRWKVTQVRSNTAAQAFWRRVIDSYTFGEYTENIVQENGNISQYFITSRQ</sequence>
<accession>W7YG75</accession>
<dbReference type="Pfam" id="PF00583">
    <property type="entry name" value="Acetyltransf_1"/>
    <property type="match status" value="1"/>
</dbReference>
<dbReference type="Gene3D" id="3.40.630.30">
    <property type="match status" value="1"/>
</dbReference>
<evidence type="ECO:0000313" key="3">
    <source>
        <dbReference type="Proteomes" id="UP000019364"/>
    </source>
</evidence>
<keyword evidence="3" id="KW-1185">Reference proteome</keyword>
<gene>
    <name evidence="2" type="ORF">JCM16418_1499</name>
</gene>
<feature type="domain" description="N-acetyltransferase" evidence="1">
    <location>
        <begin position="17"/>
        <end position="164"/>
    </location>
</feature>
<organism evidence="2 3">
    <name type="scientific">Paenibacillus pini JCM 16418</name>
    <dbReference type="NCBI Taxonomy" id="1236976"/>
    <lineage>
        <taxon>Bacteria</taxon>
        <taxon>Bacillati</taxon>
        <taxon>Bacillota</taxon>
        <taxon>Bacilli</taxon>
        <taxon>Bacillales</taxon>
        <taxon>Paenibacillaceae</taxon>
        <taxon>Paenibacillus</taxon>
    </lineage>
</organism>